<sequence>MVWYLMNPGDYEQLVCENFSAPISVDHFRETFDIEYFECWNNVGGQKKRSICSWLDTLPILKSLMQYTVFGFYSGHRSLGQKIASRLNIRPTM</sequence>
<dbReference type="Proteomes" id="UP001152561">
    <property type="component" value="Unassembled WGS sequence"/>
</dbReference>
<dbReference type="EMBL" id="JAJAGQ010000017">
    <property type="protein sequence ID" value="KAJ8538186.1"/>
    <property type="molecule type" value="Genomic_DNA"/>
</dbReference>
<proteinExistence type="predicted"/>
<gene>
    <name evidence="1" type="ORF">K7X08_014726</name>
</gene>
<evidence type="ECO:0000313" key="2">
    <source>
        <dbReference type="Proteomes" id="UP001152561"/>
    </source>
</evidence>
<accession>A0A9Q1LIS9</accession>
<protein>
    <submittedName>
        <fullName evidence="1">Uncharacterized protein</fullName>
    </submittedName>
</protein>
<keyword evidence="2" id="KW-1185">Reference proteome</keyword>
<reference evidence="2" key="1">
    <citation type="journal article" date="2023" name="Proc. Natl. Acad. Sci. U.S.A.">
        <title>Genomic and structural basis for evolution of tropane alkaloid biosynthesis.</title>
        <authorList>
            <person name="Wanga Y.-J."/>
            <person name="Taina T."/>
            <person name="Yua J.-Y."/>
            <person name="Lia J."/>
            <person name="Xua B."/>
            <person name="Chenc J."/>
            <person name="D'Auriad J.C."/>
            <person name="Huanga J.-P."/>
            <person name="Huanga S.-X."/>
        </authorList>
    </citation>
    <scope>NUCLEOTIDE SEQUENCE [LARGE SCALE GENOMIC DNA]</scope>
    <source>
        <strain evidence="2">cv. KIB-2019</strain>
    </source>
</reference>
<comment type="caution">
    <text evidence="1">The sequence shown here is derived from an EMBL/GenBank/DDBJ whole genome shotgun (WGS) entry which is preliminary data.</text>
</comment>
<evidence type="ECO:0000313" key="1">
    <source>
        <dbReference type="EMBL" id="KAJ8538186.1"/>
    </source>
</evidence>
<dbReference type="AlphaFoldDB" id="A0A9Q1LIS9"/>
<name>A0A9Q1LIS9_9SOLA</name>
<organism evidence="1 2">
    <name type="scientific">Anisodus acutangulus</name>
    <dbReference type="NCBI Taxonomy" id="402998"/>
    <lineage>
        <taxon>Eukaryota</taxon>
        <taxon>Viridiplantae</taxon>
        <taxon>Streptophyta</taxon>
        <taxon>Embryophyta</taxon>
        <taxon>Tracheophyta</taxon>
        <taxon>Spermatophyta</taxon>
        <taxon>Magnoliopsida</taxon>
        <taxon>eudicotyledons</taxon>
        <taxon>Gunneridae</taxon>
        <taxon>Pentapetalae</taxon>
        <taxon>asterids</taxon>
        <taxon>lamiids</taxon>
        <taxon>Solanales</taxon>
        <taxon>Solanaceae</taxon>
        <taxon>Solanoideae</taxon>
        <taxon>Hyoscyameae</taxon>
        <taxon>Anisodus</taxon>
    </lineage>
</organism>